<protein>
    <recommendedName>
        <fullName evidence="3">Glycosyltransferase</fullName>
    </recommendedName>
</protein>
<dbReference type="PANTHER" id="PTHR36529">
    <property type="entry name" value="SLL1095 PROTEIN"/>
    <property type="match status" value="1"/>
</dbReference>
<keyword evidence="2" id="KW-1185">Reference proteome</keyword>
<proteinExistence type="predicted"/>
<sequence length="200" mass="22117">MTRPLLIFAKAPVAGTVKTRLMPALGPDGARDLYIELFELTLRQTAGWPGERYLYCAPDDLHPFFIDAAQRHRLHRRTQRDGDLGARMLGAMEGHPAGALLIGTDCPDLGLDHLQQAAEALADHDVAVLPSEDGGYVLIGQSRPHSAPFSAMTWSHAEVMNDTRQRIGDAGLSLWVGPTLWDIDEPEDLERYRALRCDQP</sequence>
<dbReference type="AlphaFoldDB" id="A0A1H1NGP5"/>
<dbReference type="InterPro" id="IPR029044">
    <property type="entry name" value="Nucleotide-diphossugar_trans"/>
</dbReference>
<dbReference type="InterPro" id="IPR018641">
    <property type="entry name" value="Trfase_1_rSAM/seldom-assoc"/>
</dbReference>
<dbReference type="STRING" id="487184.SAMN05216421_0682"/>
<accession>A0A1H1NGP5</accession>
<reference evidence="2" key="1">
    <citation type="submission" date="2016-10" db="EMBL/GenBank/DDBJ databases">
        <authorList>
            <person name="Varghese N."/>
            <person name="Submissions S."/>
        </authorList>
    </citation>
    <scope>NUCLEOTIDE SEQUENCE [LARGE SCALE GENOMIC DNA]</scope>
    <source>
        <strain evidence="2">NRRL B-51270</strain>
    </source>
</reference>
<dbReference type="OrthoDB" id="9798250at2"/>
<evidence type="ECO:0000313" key="1">
    <source>
        <dbReference type="EMBL" id="SDR98127.1"/>
    </source>
</evidence>
<dbReference type="RefSeq" id="WP_093391828.1">
    <property type="nucleotide sequence ID" value="NZ_LT629736.1"/>
</dbReference>
<dbReference type="EMBL" id="LT629736">
    <property type="protein sequence ID" value="SDR98127.1"/>
    <property type="molecule type" value="Genomic_DNA"/>
</dbReference>
<organism evidence="1 2">
    <name type="scientific">Halopseudomonas xinjiangensis</name>
    <dbReference type="NCBI Taxonomy" id="487184"/>
    <lineage>
        <taxon>Bacteria</taxon>
        <taxon>Pseudomonadati</taxon>
        <taxon>Pseudomonadota</taxon>
        <taxon>Gammaproteobacteria</taxon>
        <taxon>Pseudomonadales</taxon>
        <taxon>Pseudomonadaceae</taxon>
        <taxon>Halopseudomonas</taxon>
    </lineage>
</organism>
<name>A0A1H1NGP5_9GAMM</name>
<dbReference type="Proteomes" id="UP000243207">
    <property type="component" value="Chromosome I"/>
</dbReference>
<dbReference type="NCBIfam" id="TIGR04282">
    <property type="entry name" value="glyco_like_cofC"/>
    <property type="match status" value="1"/>
</dbReference>
<evidence type="ECO:0000313" key="2">
    <source>
        <dbReference type="Proteomes" id="UP000243207"/>
    </source>
</evidence>
<gene>
    <name evidence="1" type="ORF">SAMN05216421_0682</name>
</gene>
<dbReference type="PANTHER" id="PTHR36529:SF1">
    <property type="entry name" value="GLYCOSYLTRANSFERASE"/>
    <property type="match status" value="1"/>
</dbReference>
<dbReference type="SUPFAM" id="SSF53448">
    <property type="entry name" value="Nucleotide-diphospho-sugar transferases"/>
    <property type="match status" value="1"/>
</dbReference>
<dbReference type="Gene3D" id="3.90.550.10">
    <property type="entry name" value="Spore Coat Polysaccharide Biosynthesis Protein SpsA, Chain A"/>
    <property type="match status" value="1"/>
</dbReference>
<dbReference type="Pfam" id="PF09837">
    <property type="entry name" value="DUF2064"/>
    <property type="match status" value="1"/>
</dbReference>
<evidence type="ECO:0008006" key="3">
    <source>
        <dbReference type="Google" id="ProtNLM"/>
    </source>
</evidence>